<feature type="region of interest" description="Disordered" evidence="1">
    <location>
        <begin position="59"/>
        <end position="106"/>
    </location>
</feature>
<gene>
    <name evidence="2" type="ORF">L3Y34_006821</name>
</gene>
<reference evidence="2 3" key="1">
    <citation type="submission" date="2022-02" db="EMBL/GenBank/DDBJ databases">
        <title>Chromosome-level reference genomes for two strains of Caenorhabditis briggsae: an improved platform for comparative genomics.</title>
        <authorList>
            <person name="Stevens L."/>
            <person name="Andersen E.C."/>
        </authorList>
    </citation>
    <scope>NUCLEOTIDE SEQUENCE [LARGE SCALE GENOMIC DNA]</scope>
    <source>
        <strain evidence="2">QX1410_ONT</strain>
        <tissue evidence="2">Whole-organism</tissue>
    </source>
</reference>
<name>A0AAE8ZYP9_CAEBR</name>
<proteinExistence type="predicted"/>
<dbReference type="AlphaFoldDB" id="A0AAE8ZYP9"/>
<dbReference type="Proteomes" id="UP000827892">
    <property type="component" value="Chromosome V"/>
</dbReference>
<accession>A0AAE8ZYP9</accession>
<evidence type="ECO:0000313" key="3">
    <source>
        <dbReference type="Proteomes" id="UP000827892"/>
    </source>
</evidence>
<organism evidence="2 3">
    <name type="scientific">Caenorhabditis briggsae</name>
    <dbReference type="NCBI Taxonomy" id="6238"/>
    <lineage>
        <taxon>Eukaryota</taxon>
        <taxon>Metazoa</taxon>
        <taxon>Ecdysozoa</taxon>
        <taxon>Nematoda</taxon>
        <taxon>Chromadorea</taxon>
        <taxon>Rhabditida</taxon>
        <taxon>Rhabditina</taxon>
        <taxon>Rhabditomorpha</taxon>
        <taxon>Rhabditoidea</taxon>
        <taxon>Rhabditidae</taxon>
        <taxon>Peloderinae</taxon>
        <taxon>Caenorhabditis</taxon>
    </lineage>
</organism>
<evidence type="ECO:0000313" key="2">
    <source>
        <dbReference type="EMBL" id="ULT87291.1"/>
    </source>
</evidence>
<evidence type="ECO:0000256" key="1">
    <source>
        <dbReference type="SAM" id="MobiDB-lite"/>
    </source>
</evidence>
<dbReference type="EMBL" id="CP090895">
    <property type="protein sequence ID" value="ULT87291.1"/>
    <property type="molecule type" value="Genomic_DNA"/>
</dbReference>
<sequence>MKEPCVFAIYSICNDVNHPDNLEYFSKRNLGCSVIKVVGHEKKCFPVIISQSVTLADSRRTSDGHRTNVGRTSDGHRTNIGQTSDGHRMNNGPTPDKQWANTGPKLDKGRVDQIIRRVARLPTDQNLFQFVQTQLL</sequence>
<protein>
    <submittedName>
        <fullName evidence="2">Uncharacterized protein</fullName>
    </submittedName>
</protein>